<keyword evidence="6 10" id="KW-0808">Transferase</keyword>
<sequence>MSARYALARRLGILPGYTDATGARHDTTPETRDGLLAAMGFAPASEAEAEEALATLPAPDTLPEWVISEAGSAPVLDIPEGQDWQIFLENGEGDEGTGPELPALPIGRHRLESGGATCWILSAPGSLPLPDRGWGLMVPLWGLRDAATGGIGDYRDLARMAEGAARHGAGFLGINPVHAGFPSDETAFSPYTPSHRRRLSTLHIATGMQRPESGRLIDYYTEIPAQNAALEGVFERAALTGFLPWLAEEGEALTRFATHQALSEIHGPYWNTWPAALQDPESPETRQAAREMAERLRFHAWQQFEAERQLDAAQARARAAGMTQGLYLDLAVGTHPHGAETWEDRASFASGASLGAPPDAFARDGQNWNLAPFNPAHLIATGFQALAETLRRQLRFSGLLRIDHILGFERAFWVPDGAPGAYVQMPREAMLAVARIEAARAGASIVGEDLGNIPEGLGEAMARSGILGCRVSIFEQHWGEDRFRAPGDYTEAAIASFSTHDLPTWTGWRGAREIEARRLIGVTSETDADWLSGERTAEVERFDRLSAGYSDAVPDSAERMHATLAAAASRLVAVQAENVLEVTEQPNLPGTTIQYPNWRQRLPKGPEALAADPRLARTAAILKDHGR</sequence>
<dbReference type="PANTHER" id="PTHR32438:SF5">
    <property type="entry name" value="4-ALPHA-GLUCANOTRANSFERASE DPE1, CHLOROPLASTIC_AMYLOPLASTIC"/>
    <property type="match status" value="1"/>
</dbReference>
<organism evidence="11 12">
    <name type="scientific">Litorisediminicola beolgyonensis</name>
    <dbReference type="NCBI Taxonomy" id="1173614"/>
    <lineage>
        <taxon>Bacteria</taxon>
        <taxon>Pseudomonadati</taxon>
        <taxon>Pseudomonadota</taxon>
        <taxon>Alphaproteobacteria</taxon>
        <taxon>Rhodobacterales</taxon>
        <taxon>Paracoccaceae</taxon>
        <taxon>Litorisediminicola</taxon>
    </lineage>
</organism>
<evidence type="ECO:0000256" key="1">
    <source>
        <dbReference type="ARBA" id="ARBA00000439"/>
    </source>
</evidence>
<comment type="caution">
    <text evidence="11">The sequence shown here is derived from an EMBL/GenBank/DDBJ whole genome shotgun (WGS) entry which is preliminary data.</text>
</comment>
<dbReference type="Pfam" id="PF02446">
    <property type="entry name" value="Glyco_hydro_77"/>
    <property type="match status" value="1"/>
</dbReference>
<comment type="similarity">
    <text evidence="2 10">Belongs to the disproportionating enzyme family.</text>
</comment>
<accession>A0ABW3ZIC0</accession>
<dbReference type="InterPro" id="IPR003385">
    <property type="entry name" value="Glyco_hydro_77"/>
</dbReference>
<evidence type="ECO:0000256" key="4">
    <source>
        <dbReference type="ARBA" id="ARBA00020295"/>
    </source>
</evidence>
<dbReference type="SUPFAM" id="SSF51445">
    <property type="entry name" value="(Trans)glycosidases"/>
    <property type="match status" value="1"/>
</dbReference>
<evidence type="ECO:0000256" key="8">
    <source>
        <dbReference type="ARBA" id="ARBA00031423"/>
    </source>
</evidence>
<evidence type="ECO:0000256" key="10">
    <source>
        <dbReference type="RuleBase" id="RU361207"/>
    </source>
</evidence>
<evidence type="ECO:0000256" key="7">
    <source>
        <dbReference type="ARBA" id="ARBA00023277"/>
    </source>
</evidence>
<name>A0ABW3ZIC0_9RHOB</name>
<keyword evidence="5 10" id="KW-0328">Glycosyltransferase</keyword>
<dbReference type="PANTHER" id="PTHR32438">
    <property type="entry name" value="4-ALPHA-GLUCANOTRANSFERASE DPE1, CHLOROPLASTIC/AMYLOPLASTIC"/>
    <property type="match status" value="1"/>
</dbReference>
<evidence type="ECO:0000313" key="12">
    <source>
        <dbReference type="Proteomes" id="UP001597135"/>
    </source>
</evidence>
<dbReference type="Proteomes" id="UP001597135">
    <property type="component" value="Unassembled WGS sequence"/>
</dbReference>
<dbReference type="EMBL" id="JBHTMU010000012">
    <property type="protein sequence ID" value="MFD1342490.1"/>
    <property type="molecule type" value="Genomic_DNA"/>
</dbReference>
<comment type="catalytic activity">
    <reaction evidence="1 10">
        <text>Transfers a segment of a (1-&gt;4)-alpha-D-glucan to a new position in an acceptor, which may be glucose or a (1-&gt;4)-alpha-D-glucan.</text>
        <dbReference type="EC" id="2.4.1.25"/>
    </reaction>
</comment>
<evidence type="ECO:0000256" key="5">
    <source>
        <dbReference type="ARBA" id="ARBA00022676"/>
    </source>
</evidence>
<dbReference type="RefSeq" id="WP_386802595.1">
    <property type="nucleotide sequence ID" value="NZ_JBHTMU010000012.1"/>
</dbReference>
<evidence type="ECO:0000256" key="2">
    <source>
        <dbReference type="ARBA" id="ARBA00005684"/>
    </source>
</evidence>
<dbReference type="Gene3D" id="3.20.20.80">
    <property type="entry name" value="Glycosidases"/>
    <property type="match status" value="1"/>
</dbReference>
<keyword evidence="7 10" id="KW-0119">Carbohydrate metabolism</keyword>
<dbReference type="GO" id="GO:0004134">
    <property type="term" value="F:4-alpha-glucanotransferase activity"/>
    <property type="evidence" value="ECO:0007669"/>
    <property type="project" value="UniProtKB-EC"/>
</dbReference>
<gene>
    <name evidence="11" type="primary">malQ</name>
    <name evidence="11" type="ORF">ACFQ4E_08680</name>
</gene>
<evidence type="ECO:0000256" key="6">
    <source>
        <dbReference type="ARBA" id="ARBA00022679"/>
    </source>
</evidence>
<dbReference type="InterPro" id="IPR017853">
    <property type="entry name" value="GH"/>
</dbReference>
<evidence type="ECO:0000256" key="9">
    <source>
        <dbReference type="ARBA" id="ARBA00031501"/>
    </source>
</evidence>
<reference evidence="12" key="1">
    <citation type="journal article" date="2019" name="Int. J. Syst. Evol. Microbiol.">
        <title>The Global Catalogue of Microorganisms (GCM) 10K type strain sequencing project: providing services to taxonomists for standard genome sequencing and annotation.</title>
        <authorList>
            <consortium name="The Broad Institute Genomics Platform"/>
            <consortium name="The Broad Institute Genome Sequencing Center for Infectious Disease"/>
            <person name="Wu L."/>
            <person name="Ma J."/>
        </authorList>
    </citation>
    <scope>NUCLEOTIDE SEQUENCE [LARGE SCALE GENOMIC DNA]</scope>
    <source>
        <strain evidence="12">CCUG 62953</strain>
    </source>
</reference>
<dbReference type="NCBIfam" id="TIGR00217">
    <property type="entry name" value="malQ"/>
    <property type="match status" value="1"/>
</dbReference>
<dbReference type="EC" id="2.4.1.25" evidence="3 10"/>
<evidence type="ECO:0000256" key="3">
    <source>
        <dbReference type="ARBA" id="ARBA00012560"/>
    </source>
</evidence>
<proteinExistence type="inferred from homology"/>
<keyword evidence="12" id="KW-1185">Reference proteome</keyword>
<protein>
    <recommendedName>
        <fullName evidence="4 10">4-alpha-glucanotransferase</fullName>
        <ecNumber evidence="3 10">2.4.1.25</ecNumber>
    </recommendedName>
    <alternativeName>
        <fullName evidence="8 10">Amylomaltase</fullName>
    </alternativeName>
    <alternativeName>
        <fullName evidence="9 10">Disproportionating enzyme</fullName>
    </alternativeName>
</protein>
<evidence type="ECO:0000313" key="11">
    <source>
        <dbReference type="EMBL" id="MFD1342490.1"/>
    </source>
</evidence>